<name>L0CJM6_9ABAC</name>
<reference evidence="1 2" key="1">
    <citation type="journal article" date="2012" name="J. Virol.">
        <title>Genome of Thysanoplusia orichalcea multiple nucleopolyhedrovirus lacks the superoxide dismutase gene.</title>
        <authorList>
            <person name="Wang Y.S."/>
            <person name="Huang G.H."/>
            <person name="Cheng X.H."/>
            <person name="Wang X."/>
            <person name="Garretson T.A."/>
            <person name="Dai L.Y."/>
            <person name="Zhang C.X."/>
            <person name="Cheng X.W."/>
        </authorList>
    </citation>
    <scope>NUCLEOTIDE SEQUENCE [LARGE SCALE GENOMIC DNA]</scope>
    <source>
        <strain evidence="1">P2</strain>
    </source>
</reference>
<protein>
    <submittedName>
        <fullName evidence="1">Uncharacterized protein</fullName>
    </submittedName>
</protein>
<proteinExistence type="predicted"/>
<evidence type="ECO:0000313" key="2">
    <source>
        <dbReference type="Proteomes" id="UP000202315"/>
    </source>
</evidence>
<accession>L0CJM6</accession>
<organism evidence="1 2">
    <name type="scientific">Thysanoplusia orichalcea nucleopolyhedrovirus</name>
    <dbReference type="NCBI Taxonomy" id="101850"/>
    <lineage>
        <taxon>Viruses</taxon>
        <taxon>Viruses incertae sedis</taxon>
        <taxon>Naldaviricetes</taxon>
        <taxon>Lefavirales</taxon>
        <taxon>Baculoviridae</taxon>
        <taxon>Alphabaculovirus</taxon>
        <taxon>Alphabaculovirus thorichlaceae</taxon>
    </lineage>
</organism>
<keyword evidence="2" id="KW-1185">Reference proteome</keyword>
<sequence>MAPTQVLQRALKQKEYIKIIELGLKSPNNRIYLLNLQDDAFWKRISRECYGRVDFIHVFRNKLDWKIVSISPLSMSIANKFKSYVIWSAVSEQKFLSQDFIFAFGDLLDMEIISQNYNNLSLSVQQKYAHKLNWKRIVASHILLKEWFQEPIKQYIDYDCVSKYKHLNASLINDSSCIENINLSVYMQNRNKISDALILYCLREGRVQELKAVAGNIPWSDHMLVFDEYPGLVNTLLLDWKCIDRWNALNTPPAYYIRNMFALSQFRNEFKNNFDAEYWLKLSNYTMITKMRASAIFNVMLFQNCKSRVDWNQLQQCNRFLNLAILYRASFPRVDLQAVPRFDDEKLCKAYGHHLRLDGGDDRDNDADNVIPLHMSVKDAYRNMILVEACSSQQEHDSAETCGAIFKLNGGEEGLLNWNLLSATQPICPFNLRHLQNVNANTYRNKNNHYIESVYEQMIAIQMNIN</sequence>
<dbReference type="KEGG" id="vg:14340115"/>
<dbReference type="Proteomes" id="UP000202315">
    <property type="component" value="Segment"/>
</dbReference>
<dbReference type="GeneID" id="14340115"/>
<dbReference type="OrthoDB" id="2950at10239"/>
<dbReference type="EMBL" id="JX467702">
    <property type="protein sequence ID" value="AGA16184.1"/>
    <property type="molecule type" value="Genomic_DNA"/>
</dbReference>
<evidence type="ECO:0000313" key="1">
    <source>
        <dbReference type="EMBL" id="AGA16184.1"/>
    </source>
</evidence>
<dbReference type="RefSeq" id="YP_007250440.1">
    <property type="nucleotide sequence ID" value="NC_019945.1"/>
</dbReference>